<evidence type="ECO:0000313" key="4">
    <source>
        <dbReference type="EMBL" id="MDG3004916.1"/>
    </source>
</evidence>
<evidence type="ECO:0000256" key="1">
    <source>
        <dbReference type="SAM" id="MobiDB-lite"/>
    </source>
</evidence>
<dbReference type="RefSeq" id="WP_277861267.1">
    <property type="nucleotide sequence ID" value="NZ_JARRAG010000002.1"/>
</dbReference>
<feature type="domain" description="Protein kinase" evidence="3">
    <location>
        <begin position="1"/>
        <end position="220"/>
    </location>
</feature>
<keyword evidence="2" id="KW-0812">Transmembrane</keyword>
<evidence type="ECO:0000313" key="5">
    <source>
        <dbReference type="Proteomes" id="UP001216907"/>
    </source>
</evidence>
<dbReference type="InterPro" id="IPR000719">
    <property type="entry name" value="Prot_kinase_dom"/>
</dbReference>
<protein>
    <recommendedName>
        <fullName evidence="3">Protein kinase domain-containing protein</fullName>
    </recommendedName>
</protein>
<dbReference type="SUPFAM" id="SSF56112">
    <property type="entry name" value="Protein kinase-like (PK-like)"/>
    <property type="match status" value="1"/>
</dbReference>
<evidence type="ECO:0000259" key="3">
    <source>
        <dbReference type="PROSITE" id="PS50011"/>
    </source>
</evidence>
<sequence>MSQAEEERVEDRPDPLEDSALEAIAADAIGDPAGRGGETGADEDAGPIEPIAARCDRLGLDVPARLRLFQAACRMVHRAHQRGRIFGDLRPSRLGTTAAGEPAEIAAGEADPDALDACTSPEQVLGEAPTTAADVYALGAVLYELLTGRPPIAVDPADPSATALAISEQAPERPGRAATGERRREIGADLDAIVLEAIRKEPERRHASAAALADDLDAYLAGLPVRAARTSEWGRVVRFVRRRRWVAAALAATVVGMLAWGGWEAFRARSLLRERDRAAAAAASARAAMATALDRLADDEAAEGDARGLRRELLEAARGYYEGVVAAAGRSPETLAEAADARTRVATIDGALGRKPQAAAGFRTAADLWKYLAARHLGDAGFAERLAESRAGLGRALDPGGAGPAADAALASLESARAGYLALADARPDEPRIRRRLARVMHDQAVIQRRQKQGQSALGSIRSAIRLLEELSWAEPGRPETRIELASAYALLARTMSDREDGLPTAALALDRAIQVLDATPGPAKDLPRIALDTAARLVDMADLQQSAGQAKPAAEAMTRATAVLEGLAAKFPADPAYRAELASAYNLDSEMLRGRGQRAEAMARAEKAQALLERLTVERPDEPRDVTALAFSRQLRGRLLAQEGRLAEALKAFQGAADLLEGLKERDADDAYALACNLSLGLTLIGVKDGGKPIEDAEDPALGPHDRLRRNVYARRAVSALRQAVAQGFDRLDVYLHDPALDPLRPRADFKKLLADLAAKQSPAG</sequence>
<accession>A0ABT6FBN7</accession>
<evidence type="ECO:0000256" key="2">
    <source>
        <dbReference type="SAM" id="Phobius"/>
    </source>
</evidence>
<gene>
    <name evidence="4" type="ORF">PZE19_14105</name>
</gene>
<comment type="caution">
    <text evidence="4">The sequence shown here is derived from an EMBL/GenBank/DDBJ whole genome shotgun (WGS) entry which is preliminary data.</text>
</comment>
<keyword evidence="2" id="KW-1133">Transmembrane helix</keyword>
<dbReference type="Gene3D" id="1.10.510.10">
    <property type="entry name" value="Transferase(Phosphotransferase) domain 1"/>
    <property type="match status" value="1"/>
</dbReference>
<keyword evidence="5" id="KW-1185">Reference proteome</keyword>
<feature type="compositionally biased region" description="Basic and acidic residues" evidence="1">
    <location>
        <begin position="1"/>
        <end position="15"/>
    </location>
</feature>
<name>A0ABT6FBN7_9BACT</name>
<feature type="region of interest" description="Disordered" evidence="1">
    <location>
        <begin position="1"/>
        <end position="47"/>
    </location>
</feature>
<dbReference type="EMBL" id="JARRAG010000002">
    <property type="protein sequence ID" value="MDG3004916.1"/>
    <property type="molecule type" value="Genomic_DNA"/>
</dbReference>
<dbReference type="Proteomes" id="UP001216907">
    <property type="component" value="Unassembled WGS sequence"/>
</dbReference>
<dbReference type="InterPro" id="IPR011990">
    <property type="entry name" value="TPR-like_helical_dom_sf"/>
</dbReference>
<dbReference type="Gene3D" id="1.25.40.10">
    <property type="entry name" value="Tetratricopeptide repeat domain"/>
    <property type="match status" value="1"/>
</dbReference>
<feature type="compositionally biased region" description="Low complexity" evidence="1">
    <location>
        <begin position="23"/>
        <end position="32"/>
    </location>
</feature>
<feature type="transmembrane region" description="Helical" evidence="2">
    <location>
        <begin position="245"/>
        <end position="263"/>
    </location>
</feature>
<dbReference type="InterPro" id="IPR011009">
    <property type="entry name" value="Kinase-like_dom_sf"/>
</dbReference>
<dbReference type="SUPFAM" id="SSF48452">
    <property type="entry name" value="TPR-like"/>
    <property type="match status" value="1"/>
</dbReference>
<keyword evidence="2" id="KW-0472">Membrane</keyword>
<reference evidence="4 5" key="1">
    <citation type="submission" date="2023-03" db="EMBL/GenBank/DDBJ databases">
        <title>Paludisphaera mucosa sp. nov. a novel planctomycete from northern fen.</title>
        <authorList>
            <person name="Ivanova A."/>
        </authorList>
    </citation>
    <scope>NUCLEOTIDE SEQUENCE [LARGE SCALE GENOMIC DNA]</scope>
    <source>
        <strain evidence="4 5">Pla2</strain>
    </source>
</reference>
<proteinExistence type="predicted"/>
<dbReference type="PROSITE" id="PS50011">
    <property type="entry name" value="PROTEIN_KINASE_DOM"/>
    <property type="match status" value="1"/>
</dbReference>
<organism evidence="4 5">
    <name type="scientific">Paludisphaera mucosa</name>
    <dbReference type="NCBI Taxonomy" id="3030827"/>
    <lineage>
        <taxon>Bacteria</taxon>
        <taxon>Pseudomonadati</taxon>
        <taxon>Planctomycetota</taxon>
        <taxon>Planctomycetia</taxon>
        <taxon>Isosphaerales</taxon>
        <taxon>Isosphaeraceae</taxon>
        <taxon>Paludisphaera</taxon>
    </lineage>
</organism>